<evidence type="ECO:0000313" key="11">
    <source>
        <dbReference type="EMBL" id="SHF88125.1"/>
    </source>
</evidence>
<comment type="similarity">
    <text evidence="1">Belongs to the FlgM family.</text>
</comment>
<dbReference type="RefSeq" id="WP_072840333.1">
    <property type="nucleotide sequence ID" value="NZ_FQVF01000012.1"/>
</dbReference>
<sequence length="104" mass="11142">MAIHFTGLSNQSTINKSERSQKDDATNSATDKQSSVQSGGTLAEDTVKLSGTAQTLQSQQSKISSLPDVDMDKVEQIKNAIAAGEYKIDTQKLANNMASMDSLF</sequence>
<name>A0A1M5F9B7_9GAMM</name>
<keyword evidence="5" id="KW-0805">Transcription regulation</keyword>
<gene>
    <name evidence="11" type="ORF">SAMN02745753_02832</name>
</gene>
<accession>A0A1M5F9B7</accession>
<evidence type="ECO:0000256" key="1">
    <source>
        <dbReference type="ARBA" id="ARBA00005322"/>
    </source>
</evidence>
<evidence type="ECO:0000256" key="5">
    <source>
        <dbReference type="ARBA" id="ARBA00023015"/>
    </source>
</evidence>
<evidence type="ECO:0000259" key="10">
    <source>
        <dbReference type="Pfam" id="PF04316"/>
    </source>
</evidence>
<evidence type="ECO:0000256" key="4">
    <source>
        <dbReference type="ARBA" id="ARBA00022795"/>
    </source>
</evidence>
<keyword evidence="12" id="KW-1185">Reference proteome</keyword>
<dbReference type="NCBIfam" id="TIGR03824">
    <property type="entry name" value="FlgM_jcvi"/>
    <property type="match status" value="1"/>
</dbReference>
<protein>
    <recommendedName>
        <fullName evidence="2">Negative regulator of flagellin synthesis</fullName>
    </recommendedName>
    <alternativeName>
        <fullName evidence="8">Anti-sigma-28 factor</fullName>
    </alternativeName>
</protein>
<dbReference type="Pfam" id="PF04316">
    <property type="entry name" value="FlgM"/>
    <property type="match status" value="1"/>
</dbReference>
<dbReference type="Proteomes" id="UP000184517">
    <property type="component" value="Unassembled WGS sequence"/>
</dbReference>
<dbReference type="SUPFAM" id="SSF101498">
    <property type="entry name" value="Anti-sigma factor FlgM"/>
    <property type="match status" value="1"/>
</dbReference>
<dbReference type="GO" id="GO:0045892">
    <property type="term" value="P:negative regulation of DNA-templated transcription"/>
    <property type="evidence" value="ECO:0007669"/>
    <property type="project" value="InterPro"/>
</dbReference>
<comment type="function">
    <text evidence="7">Responsible for the coupling of flagellin expression to flagellar assembly by preventing expression of the flagellin genes when a component of the middle class of proteins is defective. It negatively regulates flagellar genes by inhibiting the activity of FliA by directly binding to FliA.</text>
</comment>
<evidence type="ECO:0000313" key="12">
    <source>
        <dbReference type="Proteomes" id="UP000184517"/>
    </source>
</evidence>
<dbReference type="InterPro" id="IPR007412">
    <property type="entry name" value="FlgM"/>
</dbReference>
<dbReference type="EMBL" id="FQVF01000012">
    <property type="protein sequence ID" value="SHF88125.1"/>
    <property type="molecule type" value="Genomic_DNA"/>
</dbReference>
<evidence type="ECO:0000256" key="8">
    <source>
        <dbReference type="ARBA" id="ARBA00030117"/>
    </source>
</evidence>
<proteinExistence type="inferred from homology"/>
<feature type="compositionally biased region" description="Basic and acidic residues" evidence="9">
    <location>
        <begin position="16"/>
        <end position="25"/>
    </location>
</feature>
<evidence type="ECO:0000256" key="6">
    <source>
        <dbReference type="ARBA" id="ARBA00023163"/>
    </source>
</evidence>
<keyword evidence="4" id="KW-1005">Bacterial flagellum biogenesis</keyword>
<feature type="domain" description="Anti-sigma-28 factor FlgM C-terminal" evidence="10">
    <location>
        <begin position="45"/>
        <end position="98"/>
    </location>
</feature>
<evidence type="ECO:0000256" key="2">
    <source>
        <dbReference type="ARBA" id="ARBA00017823"/>
    </source>
</evidence>
<dbReference type="STRING" id="1122206.SAMN02745753_02832"/>
<feature type="region of interest" description="Disordered" evidence="9">
    <location>
        <begin position="1"/>
        <end position="44"/>
    </location>
</feature>
<evidence type="ECO:0000256" key="7">
    <source>
        <dbReference type="ARBA" id="ARBA00024739"/>
    </source>
</evidence>
<keyword evidence="6" id="KW-0804">Transcription</keyword>
<dbReference type="OrthoDB" id="7064195at2"/>
<keyword evidence="3" id="KW-0678">Repressor</keyword>
<feature type="compositionally biased region" description="Polar residues" evidence="9">
    <location>
        <begin position="26"/>
        <end position="40"/>
    </location>
</feature>
<organism evidence="11 12">
    <name type="scientific">Marinomonas polaris DSM 16579</name>
    <dbReference type="NCBI Taxonomy" id="1122206"/>
    <lineage>
        <taxon>Bacteria</taxon>
        <taxon>Pseudomonadati</taxon>
        <taxon>Pseudomonadota</taxon>
        <taxon>Gammaproteobacteria</taxon>
        <taxon>Oceanospirillales</taxon>
        <taxon>Oceanospirillaceae</taxon>
        <taxon>Marinomonas</taxon>
    </lineage>
</organism>
<reference evidence="12" key="1">
    <citation type="submission" date="2016-11" db="EMBL/GenBank/DDBJ databases">
        <authorList>
            <person name="Varghese N."/>
            <person name="Submissions S."/>
        </authorList>
    </citation>
    <scope>NUCLEOTIDE SEQUENCE [LARGE SCALE GENOMIC DNA]</scope>
    <source>
        <strain evidence="12">DSM 16579</strain>
    </source>
</reference>
<dbReference type="InterPro" id="IPR035890">
    <property type="entry name" value="Anti-sigma-28_factor_FlgM_sf"/>
</dbReference>
<dbReference type="GO" id="GO:0044781">
    <property type="term" value="P:bacterial-type flagellum organization"/>
    <property type="evidence" value="ECO:0007669"/>
    <property type="project" value="UniProtKB-KW"/>
</dbReference>
<dbReference type="InterPro" id="IPR031316">
    <property type="entry name" value="FlgM_C"/>
</dbReference>
<evidence type="ECO:0000256" key="9">
    <source>
        <dbReference type="SAM" id="MobiDB-lite"/>
    </source>
</evidence>
<dbReference type="AlphaFoldDB" id="A0A1M5F9B7"/>
<evidence type="ECO:0000256" key="3">
    <source>
        <dbReference type="ARBA" id="ARBA00022491"/>
    </source>
</evidence>